<dbReference type="InterPro" id="IPR009395">
    <property type="entry name" value="BLOC1S1"/>
</dbReference>
<comment type="similarity">
    <text evidence="1">Belongs to the BLOC1S1 family.</text>
</comment>
<evidence type="ECO:0000313" key="6">
    <source>
        <dbReference type="Proteomes" id="UP000452235"/>
    </source>
</evidence>
<protein>
    <recommendedName>
        <fullName evidence="2">Biogenesis of lysosome-related organelles complex 1 subunit 1</fullName>
    </recommendedName>
</protein>
<dbReference type="EMBL" id="BLJY01000001">
    <property type="protein sequence ID" value="GFF12295.1"/>
    <property type="molecule type" value="Genomic_DNA"/>
</dbReference>
<evidence type="ECO:0000256" key="1">
    <source>
        <dbReference type="ARBA" id="ARBA00007133"/>
    </source>
</evidence>
<feature type="compositionally biased region" description="Polar residues" evidence="4">
    <location>
        <begin position="1"/>
        <end position="22"/>
    </location>
</feature>
<evidence type="ECO:0000256" key="3">
    <source>
        <dbReference type="SAM" id="Coils"/>
    </source>
</evidence>
<keyword evidence="3" id="KW-0175">Coiled coil</keyword>
<keyword evidence="6" id="KW-1185">Reference proteome</keyword>
<evidence type="ECO:0000313" key="5">
    <source>
        <dbReference type="EMBL" id="GFF12295.1"/>
    </source>
</evidence>
<feature type="coiled-coil region" evidence="3">
    <location>
        <begin position="42"/>
        <end position="79"/>
    </location>
</feature>
<feature type="compositionally biased region" description="Low complexity" evidence="4">
    <location>
        <begin position="155"/>
        <end position="165"/>
    </location>
</feature>
<dbReference type="AlphaFoldDB" id="A0A5M3YQZ6"/>
<accession>A0A5M3YQZ6</accession>
<dbReference type="Pfam" id="PF06320">
    <property type="entry name" value="GCN5L1"/>
    <property type="match status" value="1"/>
</dbReference>
<sequence>MSTNSIHNSPPDNTNNIPSPQRTAEAKAAFEASLRSVGANYEADLRDRARNLHENAAALDKQEGDVQRATGALAKQNDQLAKVADQARDGLKEIGDVQNWAELIERDLLVIEETVRLAEEREEEEENKRAHHAREERRRRGTTTSADADDDDDGGVLVVNGNGAVEENRSLKDAMPPKKGWFGWW</sequence>
<dbReference type="OrthoDB" id="20018at2759"/>
<reference evidence="5 6" key="1">
    <citation type="submission" date="2020-01" db="EMBL/GenBank/DDBJ databases">
        <title>Aspergillus terreus IFO 6365 whole genome shotgun sequence.</title>
        <authorList>
            <person name="Kanamasa S."/>
            <person name="Takahashi H."/>
        </authorList>
    </citation>
    <scope>NUCLEOTIDE SEQUENCE [LARGE SCALE GENOMIC DNA]</scope>
    <source>
        <strain evidence="5 6">IFO 6365</strain>
    </source>
</reference>
<comment type="caution">
    <text evidence="5">The sequence shown here is derived from an EMBL/GenBank/DDBJ whole genome shotgun (WGS) entry which is preliminary data.</text>
</comment>
<evidence type="ECO:0000256" key="4">
    <source>
        <dbReference type="SAM" id="MobiDB-lite"/>
    </source>
</evidence>
<dbReference type="Proteomes" id="UP000452235">
    <property type="component" value="Unassembled WGS sequence"/>
</dbReference>
<organism evidence="5 6">
    <name type="scientific">Aspergillus terreus</name>
    <dbReference type="NCBI Taxonomy" id="33178"/>
    <lineage>
        <taxon>Eukaryota</taxon>
        <taxon>Fungi</taxon>
        <taxon>Dikarya</taxon>
        <taxon>Ascomycota</taxon>
        <taxon>Pezizomycotina</taxon>
        <taxon>Eurotiomycetes</taxon>
        <taxon>Eurotiomycetidae</taxon>
        <taxon>Eurotiales</taxon>
        <taxon>Aspergillaceae</taxon>
        <taxon>Aspergillus</taxon>
        <taxon>Aspergillus subgen. Circumdati</taxon>
    </lineage>
</organism>
<dbReference type="PANTHER" id="PTHR13073">
    <property type="entry name" value="BLOC-1 COMPLEX SUBUNIT 1"/>
    <property type="match status" value="1"/>
</dbReference>
<feature type="region of interest" description="Disordered" evidence="4">
    <location>
        <begin position="1"/>
        <end position="27"/>
    </location>
</feature>
<name>A0A5M3YQZ6_ASPTE</name>
<gene>
    <name evidence="5" type="ORF">ATEIFO6365_0001051800</name>
</gene>
<dbReference type="PANTHER" id="PTHR13073:SF0">
    <property type="entry name" value="BIOGENESIS OF LYSOSOME-RELATED ORGANELLES COMPLEX 1 SUBUNIT 1"/>
    <property type="match status" value="1"/>
</dbReference>
<dbReference type="GO" id="GO:0016197">
    <property type="term" value="P:endosomal transport"/>
    <property type="evidence" value="ECO:0007669"/>
    <property type="project" value="TreeGrafter"/>
</dbReference>
<dbReference type="GO" id="GO:0031083">
    <property type="term" value="C:BLOC-1 complex"/>
    <property type="evidence" value="ECO:0007669"/>
    <property type="project" value="InterPro"/>
</dbReference>
<evidence type="ECO:0000256" key="2">
    <source>
        <dbReference type="ARBA" id="ARBA00019577"/>
    </source>
</evidence>
<feature type="region of interest" description="Disordered" evidence="4">
    <location>
        <begin position="118"/>
        <end position="173"/>
    </location>
</feature>
<proteinExistence type="inferred from homology"/>